<dbReference type="EMBL" id="LAZR01002097">
    <property type="protein sequence ID" value="KKN34561.1"/>
    <property type="molecule type" value="Genomic_DNA"/>
</dbReference>
<dbReference type="AlphaFoldDB" id="A0A0F9SC24"/>
<sequence>MKHSHQLALKPGYSIFFGQVWFKDKVATIGTGLGLTDMVYPFVIAENAADAEELLRFRYEGRGDFPEIRLIKVAPGLNQDINRYVDPEKMTGFKAGALR</sequence>
<accession>A0A0F9SC24</accession>
<proteinExistence type="predicted"/>
<organism evidence="1">
    <name type="scientific">marine sediment metagenome</name>
    <dbReference type="NCBI Taxonomy" id="412755"/>
    <lineage>
        <taxon>unclassified sequences</taxon>
        <taxon>metagenomes</taxon>
        <taxon>ecological metagenomes</taxon>
    </lineage>
</organism>
<name>A0A0F9SC24_9ZZZZ</name>
<reference evidence="1" key="1">
    <citation type="journal article" date="2015" name="Nature">
        <title>Complex archaea that bridge the gap between prokaryotes and eukaryotes.</title>
        <authorList>
            <person name="Spang A."/>
            <person name="Saw J.H."/>
            <person name="Jorgensen S.L."/>
            <person name="Zaremba-Niedzwiedzka K."/>
            <person name="Martijn J."/>
            <person name="Lind A.E."/>
            <person name="van Eijk R."/>
            <person name="Schleper C."/>
            <person name="Guy L."/>
            <person name="Ettema T.J."/>
        </authorList>
    </citation>
    <scope>NUCLEOTIDE SEQUENCE</scope>
</reference>
<evidence type="ECO:0000313" key="1">
    <source>
        <dbReference type="EMBL" id="KKN34561.1"/>
    </source>
</evidence>
<comment type="caution">
    <text evidence="1">The sequence shown here is derived from an EMBL/GenBank/DDBJ whole genome shotgun (WGS) entry which is preliminary data.</text>
</comment>
<gene>
    <name evidence="1" type="ORF">LCGC14_0792420</name>
</gene>
<protein>
    <submittedName>
        <fullName evidence="1">Uncharacterized protein</fullName>
    </submittedName>
</protein>